<accession>A0A0C9UID0</accession>
<sequence length="313" mass="35544">MTPPSLPENFDELDETKRTEAEEGYRRRLVHYYYVQNTEECNKPHYDALTDPMCVLRSRLFHHASNPWEGETLELKVALIRATERWETLTGEGAPCPVVFDAEDVRETMKLNEVQRKADKAFEVWQNMLGLGPEGWVPNQHYEEVVALCKQMKEEALTEATSEEERAEIMAHWPWDDMDEEKYMNWTLEAIANIPTFSLTDESTDTSVVTAPESPSQQPVEIPLGILPTMTTEADCLNALELSLTEERAKTNRIENQLNRLLVLLDPTGENAEPAPPGEAPSVQAMDEDTPSEINMGRGFQMRPSNPSDFDGD</sequence>
<evidence type="ECO:0000313" key="3">
    <source>
        <dbReference type="Proteomes" id="UP000054279"/>
    </source>
</evidence>
<evidence type="ECO:0000256" key="1">
    <source>
        <dbReference type="SAM" id="MobiDB-lite"/>
    </source>
</evidence>
<dbReference type="InterPro" id="IPR051035">
    <property type="entry name" value="Mito_inheritance_9"/>
</dbReference>
<dbReference type="GO" id="GO:0005739">
    <property type="term" value="C:mitochondrion"/>
    <property type="evidence" value="ECO:0007669"/>
    <property type="project" value="TreeGrafter"/>
</dbReference>
<dbReference type="PANTHER" id="PTHR36091">
    <property type="entry name" value="ALTERED INHERITANCE OF MITOCHONDRIA PROTEIN 9, MITOCHONDRIAL"/>
    <property type="match status" value="1"/>
</dbReference>
<gene>
    <name evidence="2" type="ORF">M422DRAFT_785739</name>
</gene>
<proteinExistence type="predicted"/>
<evidence type="ECO:0000313" key="2">
    <source>
        <dbReference type="EMBL" id="KIJ24935.1"/>
    </source>
</evidence>
<feature type="compositionally biased region" description="Polar residues" evidence="1">
    <location>
        <begin position="303"/>
        <end position="313"/>
    </location>
</feature>
<reference evidence="2 3" key="1">
    <citation type="submission" date="2014-06" db="EMBL/GenBank/DDBJ databases">
        <title>Evolutionary Origins and Diversification of the Mycorrhizal Mutualists.</title>
        <authorList>
            <consortium name="DOE Joint Genome Institute"/>
            <consortium name="Mycorrhizal Genomics Consortium"/>
            <person name="Kohler A."/>
            <person name="Kuo A."/>
            <person name="Nagy L.G."/>
            <person name="Floudas D."/>
            <person name="Copeland A."/>
            <person name="Barry K.W."/>
            <person name="Cichocki N."/>
            <person name="Veneault-Fourrey C."/>
            <person name="LaButti K."/>
            <person name="Lindquist E.A."/>
            <person name="Lipzen A."/>
            <person name="Lundell T."/>
            <person name="Morin E."/>
            <person name="Murat C."/>
            <person name="Riley R."/>
            <person name="Ohm R."/>
            <person name="Sun H."/>
            <person name="Tunlid A."/>
            <person name="Henrissat B."/>
            <person name="Grigoriev I.V."/>
            <person name="Hibbett D.S."/>
            <person name="Martin F."/>
        </authorList>
    </citation>
    <scope>NUCLEOTIDE SEQUENCE [LARGE SCALE GENOMIC DNA]</scope>
    <source>
        <strain evidence="2 3">SS14</strain>
    </source>
</reference>
<organism evidence="2 3">
    <name type="scientific">Sphaerobolus stellatus (strain SS14)</name>
    <dbReference type="NCBI Taxonomy" id="990650"/>
    <lineage>
        <taxon>Eukaryota</taxon>
        <taxon>Fungi</taxon>
        <taxon>Dikarya</taxon>
        <taxon>Basidiomycota</taxon>
        <taxon>Agaricomycotina</taxon>
        <taxon>Agaricomycetes</taxon>
        <taxon>Phallomycetidae</taxon>
        <taxon>Geastrales</taxon>
        <taxon>Sphaerobolaceae</taxon>
        <taxon>Sphaerobolus</taxon>
    </lineage>
</organism>
<feature type="region of interest" description="Disordered" evidence="1">
    <location>
        <begin position="268"/>
        <end position="313"/>
    </location>
</feature>
<dbReference type="PANTHER" id="PTHR36091:SF2">
    <property type="entry name" value="AMINOGLYCOSIDE PHOSPHOTRANSFERASE DOMAIN-CONTAINING PROTEIN"/>
    <property type="match status" value="1"/>
</dbReference>
<protein>
    <submittedName>
        <fullName evidence="2">Uncharacterized protein</fullName>
    </submittedName>
</protein>
<dbReference type="HOGENOM" id="CLU_888948_0_0_1"/>
<keyword evidence="3" id="KW-1185">Reference proteome</keyword>
<name>A0A0C9UID0_SPHS4</name>
<dbReference type="EMBL" id="KN837446">
    <property type="protein sequence ID" value="KIJ24935.1"/>
    <property type="molecule type" value="Genomic_DNA"/>
</dbReference>
<dbReference type="AlphaFoldDB" id="A0A0C9UID0"/>
<dbReference type="OrthoDB" id="2757481at2759"/>
<dbReference type="Proteomes" id="UP000054279">
    <property type="component" value="Unassembled WGS sequence"/>
</dbReference>